<dbReference type="AlphaFoldDB" id="G7P8X7"/>
<dbReference type="PANTHER" id="PTHR10185">
    <property type="entry name" value="PHOSPHOLIPASE D - RELATED"/>
    <property type="match status" value="1"/>
</dbReference>
<feature type="non-terminal residue" evidence="4">
    <location>
        <position position="418"/>
    </location>
</feature>
<dbReference type="PANTHER" id="PTHR10185:SF8">
    <property type="entry name" value="5'-3' EXONUCLEASE PLD4"/>
    <property type="match status" value="1"/>
</dbReference>
<dbReference type="GO" id="GO:0045335">
    <property type="term" value="C:phagocytic vesicle"/>
    <property type="evidence" value="ECO:0007669"/>
    <property type="project" value="TreeGrafter"/>
</dbReference>
<dbReference type="InterPro" id="IPR001736">
    <property type="entry name" value="PLipase_D/transphosphatidylase"/>
</dbReference>
<dbReference type="GO" id="GO:0005634">
    <property type="term" value="C:nucleus"/>
    <property type="evidence" value="ECO:0007669"/>
    <property type="project" value="TreeGrafter"/>
</dbReference>
<dbReference type="Pfam" id="PF13918">
    <property type="entry name" value="PLDc_3"/>
    <property type="match status" value="1"/>
</dbReference>
<evidence type="ECO:0000313" key="4">
    <source>
        <dbReference type="EMBL" id="EHH63929.1"/>
    </source>
</evidence>
<dbReference type="InterPro" id="IPR032803">
    <property type="entry name" value="PLDc_3"/>
</dbReference>
<feature type="non-terminal residue" evidence="4">
    <location>
        <position position="1"/>
    </location>
</feature>
<gene>
    <name evidence="4" type="ORF">EGM_17006</name>
</gene>
<dbReference type="Proteomes" id="UP000009130">
    <property type="component" value="Chromosome 7"/>
</dbReference>
<proteinExistence type="inferred from homology"/>
<organism>
    <name type="scientific">Macaca fascicularis</name>
    <name type="common">Crab-eating macaque</name>
    <name type="synonym">Cynomolgus monkey</name>
    <dbReference type="NCBI Taxonomy" id="9541"/>
    <lineage>
        <taxon>Eukaryota</taxon>
        <taxon>Metazoa</taxon>
        <taxon>Chordata</taxon>
        <taxon>Craniata</taxon>
        <taxon>Vertebrata</taxon>
        <taxon>Euteleostomi</taxon>
        <taxon>Mammalia</taxon>
        <taxon>Eutheria</taxon>
        <taxon>Euarchontoglires</taxon>
        <taxon>Primates</taxon>
        <taxon>Haplorrhini</taxon>
        <taxon>Catarrhini</taxon>
        <taxon>Cercopithecidae</taxon>
        <taxon>Cercopithecinae</taxon>
        <taxon>Macaca</taxon>
    </lineage>
</organism>
<feature type="domain" description="PLD phosphodiesterase" evidence="3">
    <location>
        <begin position="186"/>
        <end position="213"/>
    </location>
</feature>
<comment type="similarity">
    <text evidence="1">Belongs to the phospholipase D family.</text>
</comment>
<keyword evidence="2" id="KW-1133">Transmembrane helix</keyword>
<name>G7P8X7_MACFA</name>
<dbReference type="InterPro" id="IPR050874">
    <property type="entry name" value="Diverse_PLD-related"/>
</dbReference>
<evidence type="ECO:0000256" key="2">
    <source>
        <dbReference type="SAM" id="Phobius"/>
    </source>
</evidence>
<dbReference type="PROSITE" id="PS50035">
    <property type="entry name" value="PLD"/>
    <property type="match status" value="1"/>
</dbReference>
<keyword evidence="2" id="KW-0472">Membrane</keyword>
<dbReference type="EMBL" id="CM001282">
    <property type="protein sequence ID" value="EHH63929.1"/>
    <property type="molecule type" value="Genomic_DNA"/>
</dbReference>
<protein>
    <recommendedName>
        <fullName evidence="3">PLD phosphodiesterase domain-containing protein</fullName>
    </recommendedName>
</protein>
<feature type="transmembrane region" description="Helical" evidence="2">
    <location>
        <begin position="12"/>
        <end position="34"/>
    </location>
</feature>
<dbReference type="GO" id="GO:0005783">
    <property type="term" value="C:endoplasmic reticulum"/>
    <property type="evidence" value="ECO:0007669"/>
    <property type="project" value="TreeGrafter"/>
</dbReference>
<evidence type="ECO:0000256" key="1">
    <source>
        <dbReference type="ARBA" id="ARBA00008664"/>
    </source>
</evidence>
<evidence type="ECO:0000259" key="3">
    <source>
        <dbReference type="PROSITE" id="PS50035"/>
    </source>
</evidence>
<dbReference type="Gene3D" id="3.30.870.10">
    <property type="entry name" value="Endonuclease Chain A"/>
    <property type="match status" value="2"/>
</dbReference>
<dbReference type="GO" id="GO:0006909">
    <property type="term" value="P:phagocytosis"/>
    <property type="evidence" value="ECO:0007669"/>
    <property type="project" value="TreeGrafter"/>
</dbReference>
<accession>G7P8X7</accession>
<dbReference type="GO" id="GO:0032588">
    <property type="term" value="C:trans-Golgi network membrane"/>
    <property type="evidence" value="ECO:0007669"/>
    <property type="project" value="TreeGrafter"/>
</dbReference>
<reference evidence="4" key="1">
    <citation type="journal article" date="2011" name="Nat. Biotechnol.">
        <title>Genome sequencing and comparison of two nonhuman primate animal models, the cynomolgus and Chinese rhesus macaques.</title>
        <authorList>
            <person name="Yan G."/>
            <person name="Zhang G."/>
            <person name="Fang X."/>
            <person name="Zhang Y."/>
            <person name="Li C."/>
            <person name="Ling F."/>
            <person name="Cooper D.N."/>
            <person name="Li Q."/>
            <person name="Li Y."/>
            <person name="van Gool A.J."/>
            <person name="Du H."/>
            <person name="Chen J."/>
            <person name="Chen R."/>
            <person name="Zhang P."/>
            <person name="Huang Z."/>
            <person name="Thompson J.R."/>
            <person name="Meng Y."/>
            <person name="Bai Y."/>
            <person name="Wang J."/>
            <person name="Zhuo M."/>
            <person name="Wang T."/>
            <person name="Huang Y."/>
            <person name="Wei L."/>
            <person name="Li J."/>
            <person name="Wang Z."/>
            <person name="Hu H."/>
            <person name="Yang P."/>
            <person name="Le L."/>
            <person name="Stenson P.D."/>
            <person name="Li B."/>
            <person name="Liu X."/>
            <person name="Ball E.V."/>
            <person name="An N."/>
            <person name="Huang Q."/>
            <person name="Zhang Y."/>
            <person name="Fan W."/>
            <person name="Zhang X."/>
            <person name="Li Y."/>
            <person name="Wang W."/>
            <person name="Katze M.G."/>
            <person name="Su B."/>
            <person name="Nielsen R."/>
            <person name="Yang H."/>
            <person name="Wang J."/>
            <person name="Wang X."/>
            <person name="Wang J."/>
        </authorList>
    </citation>
    <scope>NUCLEOTIDE SEQUENCE [LARGE SCALE GENOMIC DNA]</scope>
    <source>
        <strain evidence="4">CE-4</strain>
    </source>
</reference>
<dbReference type="GO" id="GO:0003824">
    <property type="term" value="F:catalytic activity"/>
    <property type="evidence" value="ECO:0007669"/>
    <property type="project" value="InterPro"/>
</dbReference>
<sequence>LPRRLWDREAGTLQVLGVLAMLWLGSMALTYLLWQVRRPPTWGQVQPKDVPRSWGHGSSLALEPLEAEVRKQRDSCQVAPLPAPLEGAGHPGGPQPYELAWGLGTGQAVIHILDLTLSCGQSKVGLLRRAWVLGEALLQKLQQLLGRNISLAVATSSPTLARKSTDLQVLAARGAQVRRVPMGRLTRGVLHSKFWVVDGRHIYMGSANMDWRSLTQVKELGAVIYNCSHLAQDLEKTFQTYWVLGVPKAVLPKTWPQNFSSHINRFQPFQGLFDGVPTTAYFSASPPALCPQGRTPDLEALLAVMGSAQEFIYASVMEYFPTTRFSHPRRAWPVLDNALRAAAFSKGVRVRLLVSCGLNTDPTMFPYLRSLQALSNPAANVSVDVKVFIVPVGNHSNIPFSRVNHSKFMVTEKAAYIG</sequence>
<keyword evidence="2" id="KW-0812">Transmembrane</keyword>
<dbReference type="SUPFAM" id="SSF56024">
    <property type="entry name" value="Phospholipase D/nuclease"/>
    <property type="match status" value="2"/>
</dbReference>
<dbReference type="SMART" id="SM00155">
    <property type="entry name" value="PLDc"/>
    <property type="match status" value="1"/>
</dbReference>
<dbReference type="GO" id="GO:0002244">
    <property type="term" value="P:hematopoietic progenitor cell differentiation"/>
    <property type="evidence" value="ECO:0007669"/>
    <property type="project" value="TreeGrafter"/>
</dbReference>